<protein>
    <submittedName>
        <fullName evidence="2">Uncharacterized protein</fullName>
    </submittedName>
</protein>
<dbReference type="PANTHER" id="PTHR32108">
    <property type="entry name" value="DNA-DIRECTED RNA POLYMERASE SUBUNIT ALPHA"/>
    <property type="match status" value="1"/>
</dbReference>
<dbReference type="Proteomes" id="UP000593568">
    <property type="component" value="Unassembled WGS sequence"/>
</dbReference>
<dbReference type="PANTHER" id="PTHR32108:SF5">
    <property type="entry name" value="DYNACTIN SUBUNIT 1-LIKE"/>
    <property type="match status" value="1"/>
</dbReference>
<name>A0A7J9FDL6_9ROSI</name>
<evidence type="ECO:0000256" key="1">
    <source>
        <dbReference type="SAM" id="MobiDB-lite"/>
    </source>
</evidence>
<feature type="region of interest" description="Disordered" evidence="1">
    <location>
        <begin position="122"/>
        <end position="166"/>
    </location>
</feature>
<gene>
    <name evidence="2" type="ORF">Gotri_001136</name>
</gene>
<accession>A0A7J9FDL6</accession>
<keyword evidence="3" id="KW-1185">Reference proteome</keyword>
<proteinExistence type="predicted"/>
<dbReference type="AlphaFoldDB" id="A0A7J9FDL6"/>
<organism evidence="2 3">
    <name type="scientific">Gossypium trilobum</name>
    <dbReference type="NCBI Taxonomy" id="34281"/>
    <lineage>
        <taxon>Eukaryota</taxon>
        <taxon>Viridiplantae</taxon>
        <taxon>Streptophyta</taxon>
        <taxon>Embryophyta</taxon>
        <taxon>Tracheophyta</taxon>
        <taxon>Spermatophyta</taxon>
        <taxon>Magnoliopsida</taxon>
        <taxon>eudicotyledons</taxon>
        <taxon>Gunneridae</taxon>
        <taxon>Pentapetalae</taxon>
        <taxon>rosids</taxon>
        <taxon>malvids</taxon>
        <taxon>Malvales</taxon>
        <taxon>Malvaceae</taxon>
        <taxon>Malvoideae</taxon>
        <taxon>Gossypium</taxon>
    </lineage>
</organism>
<evidence type="ECO:0000313" key="2">
    <source>
        <dbReference type="EMBL" id="MBA0783419.1"/>
    </source>
</evidence>
<comment type="caution">
    <text evidence="2">The sequence shown here is derived from an EMBL/GenBank/DDBJ whole genome shotgun (WGS) entry which is preliminary data.</text>
</comment>
<evidence type="ECO:0000313" key="3">
    <source>
        <dbReference type="Proteomes" id="UP000593568"/>
    </source>
</evidence>
<sequence>MINVGLFIQDSNEVSKGMRSYCEFHTKEGEDVCASEEESTEKVYKVNNPVVIISRPRNNEAGPQAALSVIIQKHVAFPYKDNKRVPWNYDCNVMIPREENSVDTLEEGQDIGFYTRSGRCYNSTRTDPTKEKTLAVEQKKEKTARLGSPVNEPVTENEAIPKIHEA</sequence>
<reference evidence="2 3" key="1">
    <citation type="journal article" date="2019" name="Genome Biol. Evol.">
        <title>Insights into the evolution of the New World diploid cottons (Gossypium, subgenus Houzingenia) based on genome sequencing.</title>
        <authorList>
            <person name="Grover C.E."/>
            <person name="Arick M.A. 2nd"/>
            <person name="Thrash A."/>
            <person name="Conover J.L."/>
            <person name="Sanders W.S."/>
            <person name="Peterson D.G."/>
            <person name="Frelichowski J.E."/>
            <person name="Scheffler J.A."/>
            <person name="Scheffler B.E."/>
            <person name="Wendel J.F."/>
        </authorList>
    </citation>
    <scope>NUCLEOTIDE SEQUENCE [LARGE SCALE GENOMIC DNA]</scope>
    <source>
        <strain evidence="2">8</strain>
        <tissue evidence="2">Leaf</tissue>
    </source>
</reference>
<dbReference type="EMBL" id="JABEZW010000013">
    <property type="protein sequence ID" value="MBA0783419.1"/>
    <property type="molecule type" value="Genomic_DNA"/>
</dbReference>
<feature type="compositionally biased region" description="Basic and acidic residues" evidence="1">
    <location>
        <begin position="127"/>
        <end position="144"/>
    </location>
</feature>